<dbReference type="InterPro" id="IPR014729">
    <property type="entry name" value="Rossmann-like_a/b/a_fold"/>
</dbReference>
<dbReference type="PANTHER" id="PTHR45765:SF1">
    <property type="entry name" value="METHIONINE--TRNA LIGASE, CYTOPLASMIC"/>
    <property type="match status" value="1"/>
</dbReference>
<dbReference type="SUPFAM" id="SSF47323">
    <property type="entry name" value="Anticodon-binding domain of a subclass of class I aminoacyl-tRNA synthetases"/>
    <property type="match status" value="1"/>
</dbReference>
<dbReference type="Gene3D" id="2.20.28.20">
    <property type="entry name" value="Methionyl-tRNA synthetase, Zn-domain"/>
    <property type="match status" value="1"/>
</dbReference>
<evidence type="ECO:0000313" key="15">
    <source>
        <dbReference type="EMBL" id="KAB7506237.1"/>
    </source>
</evidence>
<keyword evidence="9 13" id="KW-0648">Protein biosynthesis</keyword>
<evidence type="ECO:0000256" key="12">
    <source>
        <dbReference type="ARBA" id="ARBA00047364"/>
    </source>
</evidence>
<dbReference type="Pfam" id="PF19303">
    <property type="entry name" value="Anticodon_3"/>
    <property type="match status" value="1"/>
</dbReference>
<dbReference type="GO" id="GO:0004825">
    <property type="term" value="F:methionine-tRNA ligase activity"/>
    <property type="evidence" value="ECO:0007669"/>
    <property type="project" value="UniProtKB-EC"/>
</dbReference>
<evidence type="ECO:0000256" key="4">
    <source>
        <dbReference type="ARBA" id="ARBA00018335"/>
    </source>
</evidence>
<dbReference type="AlphaFoldDB" id="A0A5N5TIP9"/>
<protein>
    <recommendedName>
        <fullName evidence="4">Methionine--tRNA ligase, cytoplasmic</fullName>
        <ecNumber evidence="3">6.1.1.10</ecNumber>
    </recommendedName>
    <alternativeName>
        <fullName evidence="11">Methionyl-tRNA synthetase</fullName>
    </alternativeName>
</protein>
<feature type="domain" description="WHEP-TRS" evidence="14">
    <location>
        <begin position="818"/>
        <end position="874"/>
    </location>
</feature>
<dbReference type="FunFam" id="2.20.28.20:FF:000001">
    <property type="entry name" value="Methionine--tRNA ligase"/>
    <property type="match status" value="1"/>
</dbReference>
<keyword evidence="16" id="KW-1185">Reference proteome</keyword>
<dbReference type="SUPFAM" id="SSF57770">
    <property type="entry name" value="Methionyl-tRNA synthetase (MetRS), Zn-domain"/>
    <property type="match status" value="1"/>
</dbReference>
<evidence type="ECO:0000313" key="16">
    <source>
        <dbReference type="Proteomes" id="UP000326759"/>
    </source>
</evidence>
<accession>A0A5N5TIP9</accession>
<dbReference type="OrthoDB" id="5844513at2759"/>
<dbReference type="InterPro" id="IPR041872">
    <property type="entry name" value="Anticodon_Met"/>
</dbReference>
<dbReference type="Gene3D" id="3.40.50.620">
    <property type="entry name" value="HUPs"/>
    <property type="match status" value="1"/>
</dbReference>
<evidence type="ECO:0000256" key="9">
    <source>
        <dbReference type="ARBA" id="ARBA00022917"/>
    </source>
</evidence>
<dbReference type="InterPro" id="IPR009080">
    <property type="entry name" value="tRNAsynth_Ia_anticodon-bd"/>
</dbReference>
<keyword evidence="5" id="KW-0963">Cytoplasm</keyword>
<dbReference type="EMBL" id="SEYY01000928">
    <property type="protein sequence ID" value="KAB7506237.1"/>
    <property type="molecule type" value="Genomic_DNA"/>
</dbReference>
<dbReference type="CDD" id="cd07957">
    <property type="entry name" value="Anticodon_Ia_Met"/>
    <property type="match status" value="1"/>
</dbReference>
<comment type="caution">
    <text evidence="15">The sequence shown here is derived from an EMBL/GenBank/DDBJ whole genome shotgun (WGS) entry which is preliminary data.</text>
</comment>
<feature type="non-terminal residue" evidence="15">
    <location>
        <position position="1"/>
    </location>
</feature>
<dbReference type="InterPro" id="IPR023458">
    <property type="entry name" value="Met-tRNA_ligase_1"/>
</dbReference>
<dbReference type="InterPro" id="IPR001412">
    <property type="entry name" value="aa-tRNA-synth_I_CS"/>
</dbReference>
<dbReference type="Gene3D" id="1.10.730.10">
    <property type="entry name" value="Isoleucyl-tRNA Synthetase, Domain 1"/>
    <property type="match status" value="1"/>
</dbReference>
<evidence type="ECO:0000256" key="3">
    <source>
        <dbReference type="ARBA" id="ARBA00012838"/>
    </source>
</evidence>
<evidence type="ECO:0000256" key="1">
    <source>
        <dbReference type="ARBA" id="ARBA00004496"/>
    </source>
</evidence>
<proteinExistence type="inferred from homology"/>
<evidence type="ECO:0000256" key="11">
    <source>
        <dbReference type="ARBA" id="ARBA00030904"/>
    </source>
</evidence>
<evidence type="ECO:0000256" key="5">
    <source>
        <dbReference type="ARBA" id="ARBA00022490"/>
    </source>
</evidence>
<evidence type="ECO:0000256" key="2">
    <source>
        <dbReference type="ARBA" id="ARBA00005594"/>
    </source>
</evidence>
<comment type="subcellular location">
    <subcellularLocation>
        <location evidence="1">Cytoplasm</location>
    </subcellularLocation>
</comment>
<keyword evidence="10 13" id="KW-0030">Aminoacyl-tRNA synthetase</keyword>
<evidence type="ECO:0000256" key="7">
    <source>
        <dbReference type="ARBA" id="ARBA00022741"/>
    </source>
</evidence>
<evidence type="ECO:0000259" key="14">
    <source>
        <dbReference type="PROSITE" id="PS51185"/>
    </source>
</evidence>
<evidence type="ECO:0000256" key="6">
    <source>
        <dbReference type="ARBA" id="ARBA00022598"/>
    </source>
</evidence>
<organism evidence="15 16">
    <name type="scientific">Armadillidium nasatum</name>
    <dbReference type="NCBI Taxonomy" id="96803"/>
    <lineage>
        <taxon>Eukaryota</taxon>
        <taxon>Metazoa</taxon>
        <taxon>Ecdysozoa</taxon>
        <taxon>Arthropoda</taxon>
        <taxon>Crustacea</taxon>
        <taxon>Multicrustacea</taxon>
        <taxon>Malacostraca</taxon>
        <taxon>Eumalacostraca</taxon>
        <taxon>Peracarida</taxon>
        <taxon>Isopoda</taxon>
        <taxon>Oniscidea</taxon>
        <taxon>Crinocheta</taxon>
        <taxon>Armadillidiidae</taxon>
        <taxon>Armadillidium</taxon>
    </lineage>
</organism>
<dbReference type="PROSITE" id="PS00178">
    <property type="entry name" value="AA_TRNA_LIGASE_I"/>
    <property type="match status" value="1"/>
</dbReference>
<dbReference type="InterPro" id="IPR015413">
    <property type="entry name" value="Methionyl/Leucyl_tRNA_Synth"/>
</dbReference>
<dbReference type="PANTHER" id="PTHR45765">
    <property type="entry name" value="METHIONINE--TRNA LIGASE"/>
    <property type="match status" value="1"/>
</dbReference>
<evidence type="ECO:0000256" key="8">
    <source>
        <dbReference type="ARBA" id="ARBA00022840"/>
    </source>
</evidence>
<sequence length="879" mass="100430">VPNGAELEIKDNYISQELGPNSAVLELFQSKNSFLCLEWLDWEINFQEVLMIYLQTVKSGKDDDSLCEIVKSKLQFLNSKVPPMPGFFEKNVTSIDVVLYGTLLPLFVHPVKSKLFENKEKLIQYFMFLRAQSSFQEAERSYYGDANGKSLLEFTFTPQNTISSSKYSTLNLLKVSNEKSISETLVSKTTTTSSPVLVEKNFTEKEIAESRHYWESKVEIAERLLSQNLPIVPLEGERNLMITSALPYVNNVPHLGNIIGCVLSADCFARFCRIRGDNVIYICGTDEYGTATETKALSEGLTPKQICDKYHKIHSDIYKWFGIEFDYFGRTTTESQTLAAQSIFWNLYENDLIEQKSVEQLYCSKCERFLADRFVEGICPYPGCGFDDARGDQCDACGKLVNAIDLIKPRCKLCSSAPSLKSSTHLFLKLQEIEKELEDWLRQVSSQWTNNAKVICESWIRDGLKERCITRDLKWGTPVPLKGFTDKVFYVWYDAPIGYISMTMEYCKEWQKWWKNAGNISYYQFMGKDNVPFHGIIFPSCQLGTKEKWTMATHLIATEYLNYEDGKFSKSRGIGVFGDQAKETGICSDVWRFYLLYIRPESHDTCFSWLDLQTKNNSELLNNLGNFVNRALKFVYQFYKGIVPKASPVDLDFKFMTSINQELDKYTKAIGSCKLRDGIRHLLSITRLGNQYIQENEPYKLIKSGRPEEDRIRGATVINISTNVVGLVALLLQPYMPLTSEKILKFLNYPDNLKVLPKYFCQYINPGHVIGEPSPLIRKITDEEVEALRKKFAGSFEVEHDNSNNPVADCFDNNVSVSVTELEKKVAEQGSKVRELKSKGISKNDLSPEIKLLLHLKEKLAVAQGQDSSIMTNKSKKKK</sequence>
<comment type="catalytic activity">
    <reaction evidence="12">
        <text>tRNA(Met) + L-methionine + ATP = L-methionyl-tRNA(Met) + AMP + diphosphate</text>
        <dbReference type="Rhea" id="RHEA:13481"/>
        <dbReference type="Rhea" id="RHEA-COMP:9667"/>
        <dbReference type="Rhea" id="RHEA-COMP:9698"/>
        <dbReference type="ChEBI" id="CHEBI:30616"/>
        <dbReference type="ChEBI" id="CHEBI:33019"/>
        <dbReference type="ChEBI" id="CHEBI:57844"/>
        <dbReference type="ChEBI" id="CHEBI:78442"/>
        <dbReference type="ChEBI" id="CHEBI:78530"/>
        <dbReference type="ChEBI" id="CHEBI:456215"/>
        <dbReference type="EC" id="6.1.1.10"/>
    </reaction>
</comment>
<dbReference type="GO" id="GO:0006431">
    <property type="term" value="P:methionyl-tRNA aminoacylation"/>
    <property type="evidence" value="ECO:0007669"/>
    <property type="project" value="InterPro"/>
</dbReference>
<reference evidence="15 16" key="1">
    <citation type="journal article" date="2019" name="PLoS Biol.">
        <title>Sex chromosomes control vertical transmission of feminizing Wolbachia symbionts in an isopod.</title>
        <authorList>
            <person name="Becking T."/>
            <person name="Chebbi M.A."/>
            <person name="Giraud I."/>
            <person name="Moumen B."/>
            <person name="Laverre T."/>
            <person name="Caubet Y."/>
            <person name="Peccoud J."/>
            <person name="Gilbert C."/>
            <person name="Cordaux R."/>
        </authorList>
    </citation>
    <scope>NUCLEOTIDE SEQUENCE [LARGE SCALE GENOMIC DNA]</scope>
    <source>
        <strain evidence="15">ANa2</strain>
        <tissue evidence="15">Whole body excluding digestive tract and cuticle</tissue>
    </source>
</reference>
<dbReference type="GO" id="GO:0005829">
    <property type="term" value="C:cytosol"/>
    <property type="evidence" value="ECO:0007669"/>
    <property type="project" value="TreeGrafter"/>
</dbReference>
<dbReference type="SUPFAM" id="SSF52374">
    <property type="entry name" value="Nucleotidylyl transferase"/>
    <property type="match status" value="1"/>
</dbReference>
<dbReference type="Pfam" id="PF00458">
    <property type="entry name" value="WHEP-TRS"/>
    <property type="match status" value="1"/>
</dbReference>
<keyword evidence="7 13" id="KW-0547">Nucleotide-binding</keyword>
<dbReference type="SMART" id="SM00991">
    <property type="entry name" value="WHEP-TRS"/>
    <property type="match status" value="1"/>
</dbReference>
<dbReference type="PROSITE" id="PS51185">
    <property type="entry name" value="WHEP_TRS_2"/>
    <property type="match status" value="1"/>
</dbReference>
<dbReference type="InterPro" id="IPR029038">
    <property type="entry name" value="MetRS_Zn"/>
</dbReference>
<evidence type="ECO:0000256" key="10">
    <source>
        <dbReference type="ARBA" id="ARBA00023146"/>
    </source>
</evidence>
<dbReference type="InterPro" id="IPR009068">
    <property type="entry name" value="uS15_NS1_RNA-bd_sf"/>
</dbReference>
<keyword evidence="6 13" id="KW-0436">Ligase</keyword>
<dbReference type="CDD" id="cd00814">
    <property type="entry name" value="MetRS_core"/>
    <property type="match status" value="1"/>
</dbReference>
<dbReference type="EC" id="6.1.1.10" evidence="3"/>
<gene>
    <name evidence="15" type="primary">MARS</name>
    <name evidence="15" type="ORF">Anas_01949</name>
</gene>
<dbReference type="InterPro" id="IPR000738">
    <property type="entry name" value="WHEP-TRS_dom"/>
</dbReference>
<dbReference type="NCBIfam" id="TIGR00398">
    <property type="entry name" value="metG"/>
    <property type="match status" value="1"/>
</dbReference>
<dbReference type="GO" id="GO:0005524">
    <property type="term" value="F:ATP binding"/>
    <property type="evidence" value="ECO:0007669"/>
    <property type="project" value="UniProtKB-KW"/>
</dbReference>
<dbReference type="Proteomes" id="UP000326759">
    <property type="component" value="Unassembled WGS sequence"/>
</dbReference>
<dbReference type="HAMAP" id="MF_00098">
    <property type="entry name" value="Met_tRNA_synth_type1"/>
    <property type="match status" value="1"/>
</dbReference>
<dbReference type="InterPro" id="IPR033911">
    <property type="entry name" value="MetRS_core"/>
</dbReference>
<dbReference type="Pfam" id="PF09334">
    <property type="entry name" value="tRNA-synt_1g"/>
    <property type="match status" value="1"/>
</dbReference>
<dbReference type="NCBIfam" id="NF001100">
    <property type="entry name" value="PRK00133.1"/>
    <property type="match status" value="1"/>
</dbReference>
<dbReference type="InterPro" id="IPR014758">
    <property type="entry name" value="Met-tRNA_synth"/>
</dbReference>
<name>A0A5N5TIP9_9CRUS</name>
<dbReference type="SUPFAM" id="SSF47060">
    <property type="entry name" value="S15/NS1 RNA-binding domain"/>
    <property type="match status" value="1"/>
</dbReference>
<dbReference type="Gene3D" id="1.10.287.10">
    <property type="entry name" value="S15/NS1, RNA-binding"/>
    <property type="match status" value="1"/>
</dbReference>
<evidence type="ECO:0000256" key="13">
    <source>
        <dbReference type="RuleBase" id="RU363039"/>
    </source>
</evidence>
<dbReference type="PRINTS" id="PR01041">
    <property type="entry name" value="TRNASYNTHMET"/>
</dbReference>
<keyword evidence="8 13" id="KW-0067">ATP-binding</keyword>
<dbReference type="GO" id="GO:0017101">
    <property type="term" value="C:aminoacyl-tRNA synthetase multienzyme complex"/>
    <property type="evidence" value="ECO:0007669"/>
    <property type="project" value="TreeGrafter"/>
</dbReference>
<comment type="similarity">
    <text evidence="2 13">Belongs to the class-I aminoacyl-tRNA synthetase family.</text>
</comment>
<dbReference type="Gene3D" id="1.20.1050.10">
    <property type="match status" value="1"/>
</dbReference>